<dbReference type="Pfam" id="PF02576">
    <property type="entry name" value="RimP_N"/>
    <property type="match status" value="1"/>
</dbReference>
<sequence length="157" mass="17013">MPHPLTDDLETLARPVVAAAHLEVQSVEVLAHRIPLTVVVRVQRADGTDVNLDECAAVSGPLAEAIEAAGLLTMAYVLEVSSPGIGEDLHSDRDFVSFRGFPVEVLRRDADGAEVRRTGLLLGRDAAVVQLNERGRILRIPRDDVLRVRLTQAPPDS</sequence>
<dbReference type="PANTHER" id="PTHR33867:SF1">
    <property type="entry name" value="RIBOSOME MATURATION FACTOR RIMP"/>
    <property type="match status" value="1"/>
</dbReference>
<dbReference type="SUPFAM" id="SSF75420">
    <property type="entry name" value="YhbC-like, N-terminal domain"/>
    <property type="match status" value="1"/>
</dbReference>
<dbReference type="InterPro" id="IPR036847">
    <property type="entry name" value="RimP_C_sf"/>
</dbReference>
<accession>A0ABU5RSV0</accession>
<reference evidence="5 6" key="1">
    <citation type="submission" date="2023-12" db="EMBL/GenBank/DDBJ databases">
        <title>Baltic Sea Cyanobacteria.</title>
        <authorList>
            <person name="Delbaje E."/>
            <person name="Fewer D.P."/>
            <person name="Shishido T.K."/>
        </authorList>
    </citation>
    <scope>NUCLEOTIDE SEQUENCE [LARGE SCALE GENOMIC DNA]</scope>
    <source>
        <strain evidence="5 6">UHCC 0139</strain>
    </source>
</reference>
<dbReference type="HAMAP" id="MF_01077">
    <property type="entry name" value="RimP"/>
    <property type="match status" value="1"/>
</dbReference>
<evidence type="ECO:0000259" key="4">
    <source>
        <dbReference type="Pfam" id="PF02576"/>
    </source>
</evidence>
<dbReference type="InterPro" id="IPR035956">
    <property type="entry name" value="RimP_N_sf"/>
</dbReference>
<evidence type="ECO:0000313" key="6">
    <source>
        <dbReference type="Proteomes" id="UP001304461"/>
    </source>
</evidence>
<dbReference type="PANTHER" id="PTHR33867">
    <property type="entry name" value="RIBOSOME MATURATION FACTOR RIMP"/>
    <property type="match status" value="1"/>
</dbReference>
<dbReference type="EMBL" id="JAYGHX010000003">
    <property type="protein sequence ID" value="MEA5390869.1"/>
    <property type="molecule type" value="Genomic_DNA"/>
</dbReference>
<organism evidence="5 6">
    <name type="scientific">Cyanobium gracile UHCC 0139</name>
    <dbReference type="NCBI Taxonomy" id="3110308"/>
    <lineage>
        <taxon>Bacteria</taxon>
        <taxon>Bacillati</taxon>
        <taxon>Cyanobacteriota</taxon>
        <taxon>Cyanophyceae</taxon>
        <taxon>Synechococcales</taxon>
        <taxon>Prochlorococcaceae</taxon>
        <taxon>Cyanobium</taxon>
    </lineage>
</organism>
<dbReference type="InterPro" id="IPR028989">
    <property type="entry name" value="RimP_N"/>
</dbReference>
<comment type="caution">
    <text evidence="5">The sequence shown here is derived from an EMBL/GenBank/DDBJ whole genome shotgun (WGS) entry which is preliminary data.</text>
</comment>
<feature type="domain" description="Ribosome maturation factor RimP N-terminal" evidence="4">
    <location>
        <begin position="13"/>
        <end position="85"/>
    </location>
</feature>
<keyword evidence="2 3" id="KW-0690">Ribosome biogenesis</keyword>
<dbReference type="RefSeq" id="WP_323304949.1">
    <property type="nucleotide sequence ID" value="NZ_JAYGHX010000003.1"/>
</dbReference>
<protein>
    <recommendedName>
        <fullName evidence="3">Ribosome maturation factor RimP</fullName>
    </recommendedName>
</protein>
<comment type="subcellular location">
    <subcellularLocation>
        <location evidence="3">Cytoplasm</location>
    </subcellularLocation>
</comment>
<dbReference type="Gene3D" id="3.30.300.70">
    <property type="entry name" value="RimP-like superfamily, N-terminal"/>
    <property type="match status" value="1"/>
</dbReference>
<keyword evidence="1 3" id="KW-0963">Cytoplasm</keyword>
<keyword evidence="6" id="KW-1185">Reference proteome</keyword>
<dbReference type="SUPFAM" id="SSF74942">
    <property type="entry name" value="YhbC-like, C-terminal domain"/>
    <property type="match status" value="1"/>
</dbReference>
<gene>
    <name evidence="3" type="primary">rimP</name>
    <name evidence="5" type="ORF">VB738_06305</name>
</gene>
<dbReference type="InterPro" id="IPR003728">
    <property type="entry name" value="Ribosome_maturation_RimP"/>
</dbReference>
<evidence type="ECO:0000256" key="1">
    <source>
        <dbReference type="ARBA" id="ARBA00022490"/>
    </source>
</evidence>
<proteinExistence type="inferred from homology"/>
<evidence type="ECO:0000256" key="3">
    <source>
        <dbReference type="HAMAP-Rule" id="MF_01077"/>
    </source>
</evidence>
<evidence type="ECO:0000313" key="5">
    <source>
        <dbReference type="EMBL" id="MEA5390869.1"/>
    </source>
</evidence>
<name>A0ABU5RSV0_9CYAN</name>
<evidence type="ECO:0000256" key="2">
    <source>
        <dbReference type="ARBA" id="ARBA00022517"/>
    </source>
</evidence>
<comment type="similarity">
    <text evidence="3">Belongs to the RimP family.</text>
</comment>
<comment type="function">
    <text evidence="3">Required for maturation of 30S ribosomal subunits.</text>
</comment>
<dbReference type="Proteomes" id="UP001304461">
    <property type="component" value="Unassembled WGS sequence"/>
</dbReference>